<dbReference type="InterPro" id="IPR030678">
    <property type="entry name" value="Peptide/Ni-bd"/>
</dbReference>
<accession>F7YF98</accession>
<comment type="similarity">
    <text evidence="2">Belongs to the bacterial solute-binding protein 5 family.</text>
</comment>
<evidence type="ECO:0000313" key="5">
    <source>
        <dbReference type="EMBL" id="AEH84551.1"/>
    </source>
</evidence>
<evidence type="ECO:0000256" key="2">
    <source>
        <dbReference type="ARBA" id="ARBA00005695"/>
    </source>
</evidence>
<dbReference type="InterPro" id="IPR039424">
    <property type="entry name" value="SBP_5"/>
</dbReference>
<dbReference type="GO" id="GO:0030288">
    <property type="term" value="C:outer membrane-bounded periplasmic space"/>
    <property type="evidence" value="ECO:0007669"/>
    <property type="project" value="UniProtKB-ARBA"/>
</dbReference>
<proteinExistence type="inferred from homology"/>
<dbReference type="STRING" id="536019.Mesop_0053"/>
<comment type="subcellular location">
    <subcellularLocation>
        <location evidence="1">Periplasm</location>
    </subcellularLocation>
</comment>
<feature type="domain" description="Solute-binding protein family 5" evidence="4">
    <location>
        <begin position="122"/>
        <end position="500"/>
    </location>
</feature>
<sequence length="588" mass="64016">MVLTNWTKTTTVSGQRAMAGPEKNTATLSRELRSTKQGTITMMMEKFALRSRILLAGAAMSALLLAGAPAGAVTPADTLVEGFAIDDIISMDPGEAFELSTAEVTGNTYDLLVRLDLSDTSKVKPDLAESWTVSDDGLTYTFKLKPGLKFASGNPITAADVAYSFERAVKLDKSPAFIIDQFGISGDNVTEKAKAVDDTTFQFTVDKAYAPSFVLNCLSATVASVVDAKLVKEHVAAVTPSADYKWDNDFGNAWLKTGYAGSGAYKLREWRANEAVVMERNDNYYGEKAKLARVIYRNMKESSAQRLALEAGDIDVARNLEPNDLDAIAKNADLTTTSAPKGTVYYISLNQKNPNLAKPEVRQAFKYLVDYDALSSTILKGIGEIHQTFLPKGVLGELDENPFKLDVAKAKELLAKAGLPDGFSVTMDVRTGQPTTGMAESIQQTLGQAGIKLEIIPGDGKQTLTKYRARNHDIYIGQWGQDYFDPNSNAQTFASNPDNSDAGKSKTLAWRNAWDIPDLTKQTEAALLEKDSGKRADMYKDLEKKILDTSPFVVIHQQLEVAGLRKNLKGFALGPSFDTNFVGPVSKE</sequence>
<evidence type="ECO:0000256" key="3">
    <source>
        <dbReference type="SAM" id="Phobius"/>
    </source>
</evidence>
<keyword evidence="3" id="KW-1133">Transmembrane helix</keyword>
<evidence type="ECO:0000259" key="4">
    <source>
        <dbReference type="Pfam" id="PF00496"/>
    </source>
</evidence>
<dbReference type="HOGENOM" id="CLU_017028_7_2_5"/>
<name>F7YF98_MESOW</name>
<reference evidence="5 6" key="1">
    <citation type="submission" date="2010-10" db="EMBL/GenBank/DDBJ databases">
        <title>Complete sequence of Mesorhizobium opportunistum WSM2075.</title>
        <authorList>
            <consortium name="US DOE Joint Genome Institute"/>
            <person name="Lucas S."/>
            <person name="Copeland A."/>
            <person name="Lapidus A."/>
            <person name="Cheng J.-F."/>
            <person name="Bruce D."/>
            <person name="Goodwin L."/>
            <person name="Pitluck S."/>
            <person name="Chertkov O."/>
            <person name="Misra M."/>
            <person name="Detter J.C."/>
            <person name="Han C."/>
            <person name="Tapia R."/>
            <person name="Land M."/>
            <person name="Hauser L."/>
            <person name="Kyrpides N."/>
            <person name="Ovchinnikova G."/>
            <person name="Mavrommatis K.M."/>
            <person name="Tiwari R.P."/>
            <person name="Howieson J.G."/>
            <person name="O'Hara G.W."/>
            <person name="Nandasena K.G."/>
            <person name="Woyke T."/>
        </authorList>
    </citation>
    <scope>NUCLEOTIDE SEQUENCE [LARGE SCALE GENOMIC DNA]</scope>
    <source>
        <strain evidence="6">LMG 24607 / HAMBI 3007 / WSM2075</strain>
    </source>
</reference>
<dbReference type="Proteomes" id="UP000001623">
    <property type="component" value="Chromosome"/>
</dbReference>
<protein>
    <submittedName>
        <fullName evidence="5">Extracellular solute-binding protein family 5</fullName>
    </submittedName>
</protein>
<evidence type="ECO:0000256" key="1">
    <source>
        <dbReference type="ARBA" id="ARBA00004418"/>
    </source>
</evidence>
<dbReference type="AlphaFoldDB" id="F7YF98"/>
<keyword evidence="3" id="KW-0812">Transmembrane</keyword>
<evidence type="ECO:0000313" key="6">
    <source>
        <dbReference type="Proteomes" id="UP000001623"/>
    </source>
</evidence>
<dbReference type="Gene3D" id="3.40.190.10">
    <property type="entry name" value="Periplasmic binding protein-like II"/>
    <property type="match status" value="1"/>
</dbReference>
<dbReference type="GO" id="GO:0043190">
    <property type="term" value="C:ATP-binding cassette (ABC) transporter complex"/>
    <property type="evidence" value="ECO:0007669"/>
    <property type="project" value="InterPro"/>
</dbReference>
<dbReference type="EMBL" id="CP002279">
    <property type="protein sequence ID" value="AEH84551.1"/>
    <property type="molecule type" value="Genomic_DNA"/>
</dbReference>
<dbReference type="PIRSF" id="PIRSF002741">
    <property type="entry name" value="MppA"/>
    <property type="match status" value="1"/>
</dbReference>
<dbReference type="SUPFAM" id="SSF53850">
    <property type="entry name" value="Periplasmic binding protein-like II"/>
    <property type="match status" value="1"/>
</dbReference>
<organism evidence="5 6">
    <name type="scientific">Mesorhizobium opportunistum (strain LMG 24607 / HAMBI 3007 / WSM2075)</name>
    <dbReference type="NCBI Taxonomy" id="536019"/>
    <lineage>
        <taxon>Bacteria</taxon>
        <taxon>Pseudomonadati</taxon>
        <taxon>Pseudomonadota</taxon>
        <taxon>Alphaproteobacteria</taxon>
        <taxon>Hyphomicrobiales</taxon>
        <taxon>Phyllobacteriaceae</taxon>
        <taxon>Mesorhizobium</taxon>
    </lineage>
</organism>
<dbReference type="CDD" id="cd08512">
    <property type="entry name" value="PBP2_NikA_DppA_OppA_like_7"/>
    <property type="match status" value="1"/>
</dbReference>
<dbReference type="Pfam" id="PF00496">
    <property type="entry name" value="SBP_bac_5"/>
    <property type="match status" value="1"/>
</dbReference>
<dbReference type="PANTHER" id="PTHR30290">
    <property type="entry name" value="PERIPLASMIC BINDING COMPONENT OF ABC TRANSPORTER"/>
    <property type="match status" value="1"/>
</dbReference>
<dbReference type="InterPro" id="IPR000914">
    <property type="entry name" value="SBP_5_dom"/>
</dbReference>
<dbReference type="eggNOG" id="COG0747">
    <property type="taxonomic scope" value="Bacteria"/>
</dbReference>
<feature type="transmembrane region" description="Helical" evidence="3">
    <location>
        <begin position="53"/>
        <end position="73"/>
    </location>
</feature>
<dbReference type="Gene3D" id="3.10.105.10">
    <property type="entry name" value="Dipeptide-binding Protein, Domain 3"/>
    <property type="match status" value="1"/>
</dbReference>
<dbReference type="GO" id="GO:1904680">
    <property type="term" value="F:peptide transmembrane transporter activity"/>
    <property type="evidence" value="ECO:0007669"/>
    <property type="project" value="TreeGrafter"/>
</dbReference>
<gene>
    <name evidence="5" type="ordered locus">Mesop_0053</name>
</gene>
<keyword evidence="3" id="KW-0472">Membrane</keyword>
<dbReference type="Gene3D" id="3.90.76.10">
    <property type="entry name" value="Dipeptide-binding Protein, Domain 1"/>
    <property type="match status" value="1"/>
</dbReference>
<dbReference type="GO" id="GO:0015833">
    <property type="term" value="P:peptide transport"/>
    <property type="evidence" value="ECO:0007669"/>
    <property type="project" value="TreeGrafter"/>
</dbReference>
<dbReference type="KEGG" id="mop:Mesop_0053"/>